<proteinExistence type="predicted"/>
<reference evidence="3 4" key="1">
    <citation type="submission" date="2019-01" db="EMBL/GenBank/DDBJ databases">
        <title>Nocardioides guangzhouensis sp. nov., an actinobacterium isolated from soil.</title>
        <authorList>
            <person name="Fu Y."/>
            <person name="Cai Y."/>
            <person name="Lin Z."/>
            <person name="Chen P."/>
        </authorList>
    </citation>
    <scope>NUCLEOTIDE SEQUENCE [LARGE SCALE GENOMIC DNA]</scope>
    <source>
        <strain evidence="3 4">130</strain>
    </source>
</reference>
<keyword evidence="2" id="KW-0812">Transmembrane</keyword>
<dbReference type="OrthoDB" id="9814783at2"/>
<organism evidence="3 4">
    <name type="scientific">Nocardioides guangzhouensis</name>
    <dbReference type="NCBI Taxonomy" id="2497878"/>
    <lineage>
        <taxon>Bacteria</taxon>
        <taxon>Bacillati</taxon>
        <taxon>Actinomycetota</taxon>
        <taxon>Actinomycetes</taxon>
        <taxon>Propionibacteriales</taxon>
        <taxon>Nocardioidaceae</taxon>
        <taxon>Nocardioides</taxon>
    </lineage>
</organism>
<evidence type="ECO:0000313" key="3">
    <source>
        <dbReference type="EMBL" id="RYP83259.1"/>
    </source>
</evidence>
<gene>
    <name evidence="3" type="ORF">EKO23_19540</name>
</gene>
<evidence type="ECO:0000256" key="2">
    <source>
        <dbReference type="SAM" id="Phobius"/>
    </source>
</evidence>
<evidence type="ECO:0008006" key="5">
    <source>
        <dbReference type="Google" id="ProtNLM"/>
    </source>
</evidence>
<keyword evidence="2" id="KW-0472">Membrane</keyword>
<dbReference type="Proteomes" id="UP000295198">
    <property type="component" value="Unassembled WGS sequence"/>
</dbReference>
<dbReference type="RefSeq" id="WP_134719826.1">
    <property type="nucleotide sequence ID" value="NZ_SDKM01000035.1"/>
</dbReference>
<feature type="transmembrane region" description="Helical" evidence="2">
    <location>
        <begin position="386"/>
        <end position="406"/>
    </location>
</feature>
<dbReference type="AlphaFoldDB" id="A0A4V1XYH4"/>
<sequence length="439" mass="47716">MTADADPHPAETSAHARWPVDDPCRTAASRLLPVRPARGQPTRSPLARSDAVWSTVNVTRYVLLCRHGSHRSGVLTPVNKESPDDYPIDGVASRLREELARENPPGRTPIRIHRAAYADTPESRHTLEKLAKGIGHEVGLHDGDEGAIIRTEDGQTIKVAPSPDLMPSQDQSSEDVTRAAENWTKAASEANGNAVLLVGHQPALGRICDALLSREPGWEERLRLRPRPSTPIDRSGIVCVAVDDGGPRKRARAWVAWAISYDDSAAADAVRAKVGRKMDVAKTLAGVVTLGLPLVLGVLFDSSQFDGLGDRRWAVQAGALCYLVAGALFLATMFYYDSLLMPERFWGETAAGARKKQPQRRWLVERPPSSAAWVLYQNMMRIWRRLFTVGAVVAFLGSAFMAYGAIRVSLGTTMLVGVPGALLTAWLVNSSSPLLGSED</sequence>
<name>A0A4V1XYH4_9ACTN</name>
<feature type="transmembrane region" description="Helical" evidence="2">
    <location>
        <begin position="280"/>
        <end position="300"/>
    </location>
</feature>
<dbReference type="EMBL" id="SDKM01000035">
    <property type="protein sequence ID" value="RYP83259.1"/>
    <property type="molecule type" value="Genomic_DNA"/>
</dbReference>
<keyword evidence="4" id="KW-1185">Reference proteome</keyword>
<feature type="transmembrane region" description="Helical" evidence="2">
    <location>
        <begin position="312"/>
        <end position="336"/>
    </location>
</feature>
<protein>
    <recommendedName>
        <fullName evidence="5">Histidine phosphatase family protein</fullName>
    </recommendedName>
</protein>
<keyword evidence="2" id="KW-1133">Transmembrane helix</keyword>
<feature type="region of interest" description="Disordered" evidence="1">
    <location>
        <begin position="1"/>
        <end position="22"/>
    </location>
</feature>
<evidence type="ECO:0000256" key="1">
    <source>
        <dbReference type="SAM" id="MobiDB-lite"/>
    </source>
</evidence>
<evidence type="ECO:0000313" key="4">
    <source>
        <dbReference type="Proteomes" id="UP000295198"/>
    </source>
</evidence>
<comment type="caution">
    <text evidence="3">The sequence shown here is derived from an EMBL/GenBank/DDBJ whole genome shotgun (WGS) entry which is preliminary data.</text>
</comment>
<accession>A0A4V1XYH4</accession>